<dbReference type="GO" id="GO:0000278">
    <property type="term" value="P:mitotic cell cycle"/>
    <property type="evidence" value="ECO:0007669"/>
    <property type="project" value="TreeGrafter"/>
</dbReference>
<dbReference type="GO" id="GO:0030174">
    <property type="term" value="P:regulation of DNA-templated DNA replication initiation"/>
    <property type="evidence" value="ECO:0007669"/>
    <property type="project" value="InterPro"/>
</dbReference>
<dbReference type="SUPFAM" id="SSF46785">
    <property type="entry name" value="Winged helix' DNA-binding domain"/>
    <property type="match status" value="1"/>
</dbReference>
<dbReference type="AlphaFoldDB" id="A0A067CEH1"/>
<dbReference type="InterPro" id="IPR038090">
    <property type="entry name" value="Cdt1_C_WH_dom_sf"/>
</dbReference>
<accession>A0A067CEH1</accession>
<evidence type="ECO:0000256" key="2">
    <source>
        <dbReference type="ARBA" id="ARBA00023306"/>
    </source>
</evidence>
<dbReference type="GO" id="GO:0071163">
    <property type="term" value="P:DNA replication preinitiation complex assembly"/>
    <property type="evidence" value="ECO:0007669"/>
    <property type="project" value="InterPro"/>
</dbReference>
<dbReference type="InterPro" id="IPR014939">
    <property type="entry name" value="CDT1_Gemini-bd-like"/>
</dbReference>
<organism evidence="5 6">
    <name type="scientific">Saprolegnia parasitica (strain CBS 223.65)</name>
    <dbReference type="NCBI Taxonomy" id="695850"/>
    <lineage>
        <taxon>Eukaryota</taxon>
        <taxon>Sar</taxon>
        <taxon>Stramenopiles</taxon>
        <taxon>Oomycota</taxon>
        <taxon>Saprolegniomycetes</taxon>
        <taxon>Saprolegniales</taxon>
        <taxon>Saprolegniaceae</taxon>
        <taxon>Saprolegnia</taxon>
    </lineage>
</organism>
<dbReference type="EMBL" id="KK583237">
    <property type="protein sequence ID" value="KDO24956.1"/>
    <property type="molecule type" value="Genomic_DNA"/>
</dbReference>
<dbReference type="InterPro" id="IPR036390">
    <property type="entry name" value="WH_DNA-bd_sf"/>
</dbReference>
<evidence type="ECO:0000256" key="1">
    <source>
        <dbReference type="ARBA" id="ARBA00008356"/>
    </source>
</evidence>
<dbReference type="Proteomes" id="UP000030745">
    <property type="component" value="Unassembled WGS sequence"/>
</dbReference>
<gene>
    <name evidence="5" type="ORF">SPRG_09600</name>
</gene>
<comment type="similarity">
    <text evidence="1">Belongs to the Cdt1 family.</text>
</comment>
<dbReference type="GO" id="GO:0003677">
    <property type="term" value="F:DNA binding"/>
    <property type="evidence" value="ECO:0007669"/>
    <property type="project" value="InterPro"/>
</dbReference>
<dbReference type="GO" id="GO:0070182">
    <property type="term" value="F:DNA polymerase binding"/>
    <property type="evidence" value="ECO:0007669"/>
    <property type="project" value="TreeGrafter"/>
</dbReference>
<feature type="domain" description="CDT1 Geminin-binding" evidence="3">
    <location>
        <begin position="48"/>
        <end position="115"/>
    </location>
</feature>
<evidence type="ECO:0000259" key="4">
    <source>
        <dbReference type="Pfam" id="PF16679"/>
    </source>
</evidence>
<keyword evidence="2" id="KW-0131">Cell cycle</keyword>
<reference evidence="5 6" key="1">
    <citation type="journal article" date="2013" name="PLoS Genet.">
        <title>Distinctive expansion of potential virulence genes in the genome of the oomycete fish pathogen Saprolegnia parasitica.</title>
        <authorList>
            <person name="Jiang R.H."/>
            <person name="de Bruijn I."/>
            <person name="Haas B.J."/>
            <person name="Belmonte R."/>
            <person name="Lobach L."/>
            <person name="Christie J."/>
            <person name="van den Ackerveken G."/>
            <person name="Bottin A."/>
            <person name="Bulone V."/>
            <person name="Diaz-Moreno S.M."/>
            <person name="Dumas B."/>
            <person name="Fan L."/>
            <person name="Gaulin E."/>
            <person name="Govers F."/>
            <person name="Grenville-Briggs L.J."/>
            <person name="Horner N.R."/>
            <person name="Levin J.Z."/>
            <person name="Mammella M."/>
            <person name="Meijer H.J."/>
            <person name="Morris P."/>
            <person name="Nusbaum C."/>
            <person name="Oome S."/>
            <person name="Phillips A.J."/>
            <person name="van Rooyen D."/>
            <person name="Rzeszutek E."/>
            <person name="Saraiva M."/>
            <person name="Secombes C.J."/>
            <person name="Seidl M.F."/>
            <person name="Snel B."/>
            <person name="Stassen J.H."/>
            <person name="Sykes S."/>
            <person name="Tripathy S."/>
            <person name="van den Berg H."/>
            <person name="Vega-Arreguin J.C."/>
            <person name="Wawra S."/>
            <person name="Young S.K."/>
            <person name="Zeng Q."/>
            <person name="Dieguez-Uribeondo J."/>
            <person name="Russ C."/>
            <person name="Tyler B.M."/>
            <person name="van West P."/>
        </authorList>
    </citation>
    <scope>NUCLEOTIDE SEQUENCE [LARGE SCALE GENOMIC DNA]</scope>
    <source>
        <strain evidence="5 6">CBS 223.65</strain>
    </source>
</reference>
<dbReference type="InterPro" id="IPR032054">
    <property type="entry name" value="Cdt1_C"/>
</dbReference>
<dbReference type="GeneID" id="24131756"/>
<name>A0A067CEH1_SAPPC</name>
<evidence type="ECO:0000313" key="6">
    <source>
        <dbReference type="Proteomes" id="UP000030745"/>
    </source>
</evidence>
<dbReference type="KEGG" id="spar:SPRG_09600"/>
<dbReference type="OMA" id="AFCSAVN"/>
<dbReference type="PANTHER" id="PTHR28637">
    <property type="entry name" value="DNA REPLICATION FACTOR CDT1"/>
    <property type="match status" value="1"/>
</dbReference>
<dbReference type="InterPro" id="IPR045173">
    <property type="entry name" value="Cdt1"/>
</dbReference>
<protein>
    <submittedName>
        <fullName evidence="5">Uncharacterized protein</fullName>
    </submittedName>
</protein>
<dbReference type="GO" id="GO:0005634">
    <property type="term" value="C:nucleus"/>
    <property type="evidence" value="ECO:0007669"/>
    <property type="project" value="TreeGrafter"/>
</dbReference>
<evidence type="ECO:0000313" key="5">
    <source>
        <dbReference type="EMBL" id="KDO24956.1"/>
    </source>
</evidence>
<dbReference type="Pfam" id="PF16679">
    <property type="entry name" value="CDT1_C"/>
    <property type="match status" value="1"/>
</dbReference>
<dbReference type="PANTHER" id="PTHR28637:SF1">
    <property type="entry name" value="DNA REPLICATION FACTOR CDT1"/>
    <property type="match status" value="1"/>
</dbReference>
<keyword evidence="6" id="KW-1185">Reference proteome</keyword>
<dbReference type="Pfam" id="PF08839">
    <property type="entry name" value="CDT1"/>
    <property type="match status" value="1"/>
</dbReference>
<evidence type="ECO:0000259" key="3">
    <source>
        <dbReference type="Pfam" id="PF08839"/>
    </source>
</evidence>
<proteinExistence type="inferred from homology"/>
<feature type="domain" description="DNA replication factor Cdt1 C-terminal" evidence="4">
    <location>
        <begin position="224"/>
        <end position="310"/>
    </location>
</feature>
<sequence length="337" mass="37122">MPSATKRAGEAAMATDAKRVKVDAPAVDAKPAVDGSPYAEYALSEHAPPQLVTLVQLFASLEFSITTLNLYKRTPSFSALRRAIESSAKCTFSEHELAQLLTLLPDAYDLTFSKAPDNHKVPLELCVSVPEAMASLSFRERMEAFCSAVNDRIALALTNGTTDLTTIEIPPAALPRLEDALGPTPLDQLRAQEERHASELTPLQQAAVLAKPIPKELQGLPLWLVNKVRLAEHRKAHLVEKADVAGSERLVQTLPQLADQLQSYSKCVNKSAILLPTLLAELTRAPIPERLQEHVELLAKKVPFWVTLVPHEKTFVVRLNWKQDFRAVKKILSTPSN</sequence>
<dbReference type="STRING" id="695850.A0A067CEH1"/>
<dbReference type="RefSeq" id="XP_012204415.1">
    <property type="nucleotide sequence ID" value="XM_012349025.1"/>
</dbReference>
<dbReference type="VEuPathDB" id="FungiDB:SPRG_09600"/>
<dbReference type="GO" id="GO:0000076">
    <property type="term" value="P:DNA replication checkpoint signaling"/>
    <property type="evidence" value="ECO:0007669"/>
    <property type="project" value="TreeGrafter"/>
</dbReference>
<dbReference type="OrthoDB" id="341730at2759"/>
<dbReference type="Gene3D" id="1.10.10.1420">
    <property type="entry name" value="DNA replication factor Cdt1, C-terminal WH domain"/>
    <property type="match status" value="1"/>
</dbReference>